<sequence>MKKKIYRFFVDYEKEEAWVNEMAAQGWHLEKAILFYFIFEQGQPGEYIYRNELVIGKSKDYFDFLQSMNIDYVTKHGAWAYYRKKTADGPFELLSDHHSKVKYLTWIRNVMLLMALIDIFVVCINIVQDHYLNKGVGLLDALLLWPLSILMIRVNKRKKRLQKEAQLFER</sequence>
<keyword evidence="1" id="KW-0812">Transmembrane</keyword>
<evidence type="ECO:0000313" key="2">
    <source>
        <dbReference type="EMBL" id="GLC86878.1"/>
    </source>
</evidence>
<proteinExistence type="predicted"/>
<keyword evidence="1" id="KW-1133">Transmembrane helix</keyword>
<dbReference type="EMBL" id="BRZA01000001">
    <property type="protein sequence ID" value="GLC86878.1"/>
    <property type="molecule type" value="Genomic_DNA"/>
</dbReference>
<gene>
    <name evidence="2" type="ORF">LYSBPC_00050</name>
</gene>
<evidence type="ECO:0000313" key="3">
    <source>
        <dbReference type="Proteomes" id="UP001065593"/>
    </source>
</evidence>
<evidence type="ECO:0000256" key="1">
    <source>
        <dbReference type="SAM" id="Phobius"/>
    </source>
</evidence>
<dbReference type="RefSeq" id="WP_264986615.1">
    <property type="nucleotide sequence ID" value="NZ_BRZA01000001.1"/>
</dbReference>
<dbReference type="InterPro" id="IPR021359">
    <property type="entry name" value="DUF2812"/>
</dbReference>
<dbReference type="Proteomes" id="UP001065593">
    <property type="component" value="Unassembled WGS sequence"/>
</dbReference>
<protein>
    <recommendedName>
        <fullName evidence="4">DUF2812 domain-containing protein</fullName>
    </recommendedName>
</protein>
<evidence type="ECO:0008006" key="4">
    <source>
        <dbReference type="Google" id="ProtNLM"/>
    </source>
</evidence>
<keyword evidence="1" id="KW-0472">Membrane</keyword>
<organism evidence="2 3">
    <name type="scientific">Lysinibacillus piscis</name>
    <dbReference type="NCBI Taxonomy" id="2518931"/>
    <lineage>
        <taxon>Bacteria</taxon>
        <taxon>Bacillati</taxon>
        <taxon>Bacillota</taxon>
        <taxon>Bacilli</taxon>
        <taxon>Bacillales</taxon>
        <taxon>Bacillaceae</taxon>
        <taxon>Lysinibacillus</taxon>
    </lineage>
</organism>
<keyword evidence="3" id="KW-1185">Reference proteome</keyword>
<reference evidence="2" key="1">
    <citation type="submission" date="2022-08" db="EMBL/GenBank/DDBJ databases">
        <title>Draft genome sequence of Lysinibacillus sp. strain KH24.</title>
        <authorList>
            <person name="Kanbe H."/>
            <person name="Itoh H."/>
        </authorList>
    </citation>
    <scope>NUCLEOTIDE SEQUENCE</scope>
    <source>
        <strain evidence="2">KH24</strain>
    </source>
</reference>
<comment type="caution">
    <text evidence="2">The sequence shown here is derived from an EMBL/GenBank/DDBJ whole genome shotgun (WGS) entry which is preliminary data.</text>
</comment>
<feature type="transmembrane region" description="Helical" evidence="1">
    <location>
        <begin position="134"/>
        <end position="154"/>
    </location>
</feature>
<accession>A0ABQ5NER3</accession>
<feature type="transmembrane region" description="Helical" evidence="1">
    <location>
        <begin position="110"/>
        <end position="128"/>
    </location>
</feature>
<name>A0ABQ5NER3_9BACI</name>
<dbReference type="Pfam" id="PF11193">
    <property type="entry name" value="DUF2812"/>
    <property type="match status" value="1"/>
</dbReference>